<dbReference type="HOGENOM" id="CLU_030805_9_3_10"/>
<dbReference type="Gene3D" id="3.90.950.20">
    <property type="entry name" value="CinA-like"/>
    <property type="match status" value="1"/>
</dbReference>
<dbReference type="InterPro" id="IPR036653">
    <property type="entry name" value="CinA-like_C"/>
</dbReference>
<dbReference type="Pfam" id="PF18146">
    <property type="entry name" value="CinA_KH"/>
    <property type="match status" value="1"/>
</dbReference>
<feature type="domain" description="MoaB/Mog" evidence="2">
    <location>
        <begin position="7"/>
        <end position="177"/>
    </location>
</feature>
<dbReference type="PANTHER" id="PTHR13939:SF0">
    <property type="entry name" value="NMN AMIDOHYDROLASE-LIKE PROTEIN YFAY"/>
    <property type="match status" value="1"/>
</dbReference>
<dbReference type="eggNOG" id="COG1546">
    <property type="taxonomic scope" value="Bacteria"/>
</dbReference>
<dbReference type="PANTHER" id="PTHR13939">
    <property type="entry name" value="NICOTINAMIDE-NUCLEOTIDE AMIDOHYDROLASE PNCC"/>
    <property type="match status" value="1"/>
</dbReference>
<dbReference type="SUPFAM" id="SSF142433">
    <property type="entry name" value="CinA-like"/>
    <property type="match status" value="1"/>
</dbReference>
<dbReference type="HAMAP" id="MF_00226_B">
    <property type="entry name" value="CinA_B"/>
    <property type="match status" value="1"/>
</dbReference>
<evidence type="ECO:0000313" key="3">
    <source>
        <dbReference type="EMBL" id="ACF45322.1"/>
    </source>
</evidence>
<reference evidence="3" key="1">
    <citation type="submission" date="2008-06" db="EMBL/GenBank/DDBJ databases">
        <title>Complete sequence of chromosome of Prosthecochloris aestuarii DSM 271.</title>
        <authorList>
            <consortium name="US DOE Joint Genome Institute"/>
            <person name="Lucas S."/>
            <person name="Copeland A."/>
            <person name="Lapidus A."/>
            <person name="Glavina del Rio T."/>
            <person name="Dalin E."/>
            <person name="Tice H."/>
            <person name="Bruce D."/>
            <person name="Goodwin L."/>
            <person name="Pitluck S."/>
            <person name="Schmutz J."/>
            <person name="Larimer F."/>
            <person name="Land M."/>
            <person name="Hauser L."/>
            <person name="Kyrpides N."/>
            <person name="Anderson I."/>
            <person name="Liu Z."/>
            <person name="Li T."/>
            <person name="Zhao F."/>
            <person name="Overmann J."/>
            <person name="Bryant D.A."/>
            <person name="Richardson P."/>
        </authorList>
    </citation>
    <scope>NUCLEOTIDE SEQUENCE [LARGE SCALE GENOMIC DNA]</scope>
    <source>
        <strain evidence="3">DSM 271</strain>
    </source>
</reference>
<accession>B4S3X6</accession>
<proteinExistence type="inferred from homology"/>
<organism evidence="3 4">
    <name type="scientific">Prosthecochloris aestuarii (strain DSM 271 / SK 413)</name>
    <dbReference type="NCBI Taxonomy" id="290512"/>
    <lineage>
        <taxon>Bacteria</taxon>
        <taxon>Pseudomonadati</taxon>
        <taxon>Chlorobiota</taxon>
        <taxon>Chlorobiia</taxon>
        <taxon>Chlorobiales</taxon>
        <taxon>Chlorobiaceae</taxon>
        <taxon>Prosthecochloris</taxon>
    </lineage>
</organism>
<dbReference type="NCBIfam" id="TIGR00199">
    <property type="entry name" value="PncC_domain"/>
    <property type="match status" value="1"/>
</dbReference>
<dbReference type="InterPro" id="IPR001453">
    <property type="entry name" value="MoaB/Mog_dom"/>
</dbReference>
<dbReference type="InterPro" id="IPR008135">
    <property type="entry name" value="Competence-induced_CinA"/>
</dbReference>
<dbReference type="Pfam" id="PF00994">
    <property type="entry name" value="MoCF_biosynth"/>
    <property type="match status" value="1"/>
</dbReference>
<dbReference type="Pfam" id="PF02464">
    <property type="entry name" value="CinA"/>
    <property type="match status" value="1"/>
</dbReference>
<dbReference type="eggNOG" id="COG1058">
    <property type="taxonomic scope" value="Bacteria"/>
</dbReference>
<dbReference type="AlphaFoldDB" id="B4S3X6"/>
<sequence>MSPVKAEIISIGDELLTGQKVNTNATFICSELAGAGIAVERIVACADIEAAIAAQCSDSLGRADLVLVTGGLGPTRDDRTKKTVADLLGRNLVFHQETYDRSLDRYRVQGVKPSSSLRQNAMVIEGSTVIVNTMGLAPGMMIPSGSRFDDHLLVLMPGVPLEMQAMMKLTVLPAVTALSGSVIVHSHIMTTGTGETTIAGMITAIEDALPEGTTLAYLPHVAGVSLRVSSIGPDRQVVEQDNRQVVDAIVSAVGHYVYATRDISLEEVVGELLLMQGMRITTAESCTGGLVASRLTDVAGSSGYVDEAYVVYSNDAKMRLLGVDESSLVEHGAVSELVAAEMARGALERSGADIAVSTTGIAGPSGGSREKPVGTLCIGLAVKNLRSGLVRITTETFYSRSDRARNKFRFSEAALRMVWKELSSVEEEPD</sequence>
<dbReference type="Proteomes" id="UP000002725">
    <property type="component" value="Chromosome"/>
</dbReference>
<dbReference type="KEGG" id="paa:Paes_0265"/>
<dbReference type="InterPro" id="IPR036425">
    <property type="entry name" value="MoaB/Mog-like_dom_sf"/>
</dbReference>
<evidence type="ECO:0000256" key="1">
    <source>
        <dbReference type="HAMAP-Rule" id="MF_00226"/>
    </source>
</evidence>
<dbReference type="CDD" id="cd00885">
    <property type="entry name" value="cinA"/>
    <property type="match status" value="1"/>
</dbReference>
<protein>
    <recommendedName>
        <fullName evidence="1">CinA-like protein</fullName>
    </recommendedName>
</protein>
<comment type="similarity">
    <text evidence="1">Belongs to the CinA family.</text>
</comment>
<gene>
    <name evidence="3" type="ordered locus">Paes_0265</name>
</gene>
<dbReference type="Gene3D" id="3.40.980.10">
    <property type="entry name" value="MoaB/Mog-like domain"/>
    <property type="match status" value="1"/>
</dbReference>
<dbReference type="SUPFAM" id="SSF53218">
    <property type="entry name" value="Molybdenum cofactor biosynthesis proteins"/>
    <property type="match status" value="1"/>
</dbReference>
<dbReference type="SMART" id="SM00852">
    <property type="entry name" value="MoCF_biosynth"/>
    <property type="match status" value="1"/>
</dbReference>
<dbReference type="InterPro" id="IPR050101">
    <property type="entry name" value="CinA"/>
</dbReference>
<dbReference type="InterPro" id="IPR041424">
    <property type="entry name" value="CinA_KH"/>
</dbReference>
<dbReference type="NCBIfam" id="TIGR00200">
    <property type="entry name" value="cinA_nterm"/>
    <property type="match status" value="1"/>
</dbReference>
<evidence type="ECO:0000259" key="2">
    <source>
        <dbReference type="SMART" id="SM00852"/>
    </source>
</evidence>
<dbReference type="PIRSF" id="PIRSF006728">
    <property type="entry name" value="CinA"/>
    <property type="match status" value="1"/>
</dbReference>
<evidence type="ECO:0000313" key="4">
    <source>
        <dbReference type="Proteomes" id="UP000002725"/>
    </source>
</evidence>
<name>B4S3X6_PROA2</name>
<dbReference type="STRING" id="290512.Paes_0265"/>
<keyword evidence="4" id="KW-1185">Reference proteome</keyword>
<dbReference type="InterPro" id="IPR008136">
    <property type="entry name" value="CinA_C"/>
</dbReference>
<dbReference type="EMBL" id="CP001108">
    <property type="protein sequence ID" value="ACF45322.1"/>
    <property type="molecule type" value="Genomic_DNA"/>
</dbReference>